<keyword evidence="1" id="KW-0472">Membrane</keyword>
<evidence type="ECO:0000259" key="2">
    <source>
        <dbReference type="Pfam" id="PF00171"/>
    </source>
</evidence>
<keyword evidence="1" id="KW-0812">Transmembrane</keyword>
<feature type="domain" description="Aldehyde dehydrogenase" evidence="2">
    <location>
        <begin position="23"/>
        <end position="144"/>
    </location>
</feature>
<dbReference type="Proteomes" id="UP000053599">
    <property type="component" value="Unassembled WGS sequence"/>
</dbReference>
<dbReference type="InterPro" id="IPR016162">
    <property type="entry name" value="Ald_DH_N"/>
</dbReference>
<dbReference type="PANTHER" id="PTHR43111:SF1">
    <property type="entry name" value="ALDEHYDE DEHYDROGENASE B-RELATED"/>
    <property type="match status" value="1"/>
</dbReference>
<dbReference type="AlphaFoldDB" id="A0A0D1W630"/>
<dbReference type="EMBL" id="KN846952">
    <property type="protein sequence ID" value="KIV84100.1"/>
    <property type="molecule type" value="Genomic_DNA"/>
</dbReference>
<dbReference type="STRING" id="1016849.A0A0D1W630"/>
<dbReference type="SUPFAM" id="SSF53720">
    <property type="entry name" value="ALDH-like"/>
    <property type="match status" value="1"/>
</dbReference>
<dbReference type="InterPro" id="IPR016163">
    <property type="entry name" value="Ald_DH_C"/>
</dbReference>
<protein>
    <recommendedName>
        <fullName evidence="2">Aldehyde dehydrogenase domain-containing protein</fullName>
    </recommendedName>
</protein>
<dbReference type="InterPro" id="IPR016161">
    <property type="entry name" value="Ald_DH/histidinol_DH"/>
</dbReference>
<evidence type="ECO:0000313" key="4">
    <source>
        <dbReference type="Proteomes" id="UP000053599"/>
    </source>
</evidence>
<evidence type="ECO:0000313" key="3">
    <source>
        <dbReference type="EMBL" id="KIV84100.1"/>
    </source>
</evidence>
<organism evidence="3 4">
    <name type="scientific">Exophiala sideris</name>
    <dbReference type="NCBI Taxonomy" id="1016849"/>
    <lineage>
        <taxon>Eukaryota</taxon>
        <taxon>Fungi</taxon>
        <taxon>Dikarya</taxon>
        <taxon>Ascomycota</taxon>
        <taxon>Pezizomycotina</taxon>
        <taxon>Eurotiomycetes</taxon>
        <taxon>Chaetothyriomycetidae</taxon>
        <taxon>Chaetothyriales</taxon>
        <taxon>Herpotrichiellaceae</taxon>
        <taxon>Exophiala</taxon>
    </lineage>
</organism>
<dbReference type="GO" id="GO:0016620">
    <property type="term" value="F:oxidoreductase activity, acting on the aldehyde or oxo group of donors, NAD or NADP as acceptor"/>
    <property type="evidence" value="ECO:0007669"/>
    <property type="project" value="InterPro"/>
</dbReference>
<dbReference type="HOGENOM" id="CLU_023881_0_0_1"/>
<feature type="transmembrane region" description="Helical" evidence="1">
    <location>
        <begin position="452"/>
        <end position="472"/>
    </location>
</feature>
<dbReference type="PANTHER" id="PTHR43111">
    <property type="entry name" value="ALDEHYDE DEHYDROGENASE B-RELATED"/>
    <property type="match status" value="1"/>
</dbReference>
<dbReference type="InterPro" id="IPR015590">
    <property type="entry name" value="Aldehyde_DH_dom"/>
</dbReference>
<dbReference type="OrthoDB" id="5596991at2759"/>
<sequence length="478" mass="51841">MIFKMADDSFSRIEISSLEGRAQSTRLRQKLFHSLHATLRSSEKTIKDAILADSGHSESEVSVEYALAISDLRKHYASVDLEQDLKAQKAVENLAATTNVGIVYVIPAKQNLFYSLISALTAALAAGNCVVVELPPTLTQVSGVLRKILPSALDADIFAISSTRPSEDFLSKCHVLAQSDDGTNDTQSKPQAKVVAVVDRTANIPEAAMAIGASRVSFNGRSVYAPDIVLVNEFVADNFLYHLVQTVTSPLSSKSPPVSTHPSKAQPDTHAKMLRDLESNDGVRVVVSSSNGSIMEVKDRTKVPLNRRIEGRLIIVVRITSLDDAIDLANSLGTPLEANYIFATPTEANYPARFIDARISCINHIPAELLVGPFAPKHPAEAPSPSPRYTPALFRTPRPRLSHASELTTLTQEAVRSRSTKGLQSWSRAIVESALPAIKQADGQDVGFFDQAFLALSIGIVSVLAGTAFYAFRTLRRR</sequence>
<accession>A0A0D1W630</accession>
<proteinExistence type="predicted"/>
<dbReference type="Gene3D" id="3.40.309.10">
    <property type="entry name" value="Aldehyde Dehydrogenase, Chain A, domain 2"/>
    <property type="match status" value="1"/>
</dbReference>
<keyword evidence="1" id="KW-1133">Transmembrane helix</keyword>
<gene>
    <name evidence="3" type="ORF">PV11_06073</name>
</gene>
<reference evidence="3 4" key="1">
    <citation type="submission" date="2015-01" db="EMBL/GenBank/DDBJ databases">
        <title>The Genome Sequence of Exophiala sideris CBS121828.</title>
        <authorList>
            <consortium name="The Broad Institute Genomics Platform"/>
            <person name="Cuomo C."/>
            <person name="de Hoog S."/>
            <person name="Gorbushina A."/>
            <person name="Stielow B."/>
            <person name="Teixiera M."/>
            <person name="Abouelleil A."/>
            <person name="Chapman S.B."/>
            <person name="Priest M."/>
            <person name="Young S.K."/>
            <person name="Wortman J."/>
            <person name="Nusbaum C."/>
            <person name="Birren B."/>
        </authorList>
    </citation>
    <scope>NUCLEOTIDE SEQUENCE [LARGE SCALE GENOMIC DNA]</scope>
    <source>
        <strain evidence="3 4">CBS 121828</strain>
    </source>
</reference>
<dbReference type="Pfam" id="PF00171">
    <property type="entry name" value="Aldedh"/>
    <property type="match status" value="1"/>
</dbReference>
<evidence type="ECO:0000256" key="1">
    <source>
        <dbReference type="SAM" id="Phobius"/>
    </source>
</evidence>
<dbReference type="Gene3D" id="3.40.605.10">
    <property type="entry name" value="Aldehyde Dehydrogenase, Chain A, domain 1"/>
    <property type="match status" value="1"/>
</dbReference>
<name>A0A0D1W630_9EURO</name>